<dbReference type="Pfam" id="PF00481">
    <property type="entry name" value="PP2C"/>
    <property type="match status" value="2"/>
</dbReference>
<dbReference type="GO" id="GO:0004741">
    <property type="term" value="F:[pyruvate dehydrogenase (acetyl-transferring)]-phosphatase activity"/>
    <property type="evidence" value="ECO:0007669"/>
    <property type="project" value="TreeGrafter"/>
</dbReference>
<reference evidence="2" key="1">
    <citation type="submission" date="2025-08" db="UniProtKB">
        <authorList>
            <consortium name="Ensembl"/>
        </authorList>
    </citation>
    <scope>IDENTIFICATION</scope>
</reference>
<evidence type="ECO:0000259" key="1">
    <source>
        <dbReference type="PROSITE" id="PS51746"/>
    </source>
</evidence>
<dbReference type="PROSITE" id="PS51746">
    <property type="entry name" value="PPM_2"/>
    <property type="match status" value="1"/>
</dbReference>
<dbReference type="STRING" id="7757.ENSPMAP00000000042"/>
<dbReference type="PANTHER" id="PTHR13832:SF354">
    <property type="entry name" value="GM14138P"/>
    <property type="match status" value="1"/>
</dbReference>
<dbReference type="InterPro" id="IPR001932">
    <property type="entry name" value="PPM-type_phosphatase-like_dom"/>
</dbReference>
<evidence type="ECO:0000313" key="2">
    <source>
        <dbReference type="Ensembl" id="ENSPMAP00000000042.1"/>
    </source>
</evidence>
<protein>
    <recommendedName>
        <fullName evidence="1">PPM-type phosphatase domain-containing protein</fullName>
    </recommendedName>
</protein>
<dbReference type="SUPFAM" id="SSF81606">
    <property type="entry name" value="PP2C-like"/>
    <property type="match status" value="1"/>
</dbReference>
<proteinExistence type="predicted"/>
<dbReference type="GeneTree" id="ENSGT00940000171087"/>
<reference evidence="2" key="2">
    <citation type="submission" date="2025-09" db="UniProtKB">
        <authorList>
            <consortium name="Ensembl"/>
        </authorList>
    </citation>
    <scope>IDENTIFICATION</scope>
</reference>
<dbReference type="PANTHER" id="PTHR13832">
    <property type="entry name" value="PROTEIN PHOSPHATASE 2C"/>
    <property type="match status" value="1"/>
</dbReference>
<dbReference type="GO" id="GO:0005739">
    <property type="term" value="C:mitochondrion"/>
    <property type="evidence" value="ECO:0007669"/>
    <property type="project" value="TreeGrafter"/>
</dbReference>
<accession>S4R4B3</accession>
<dbReference type="AlphaFoldDB" id="S4R4B3"/>
<dbReference type="Ensembl" id="ENSPMAT00000000042.1">
    <property type="protein sequence ID" value="ENSPMAP00000000042.1"/>
    <property type="gene ID" value="ENSPMAG00000000039.1"/>
</dbReference>
<dbReference type="InterPro" id="IPR036457">
    <property type="entry name" value="PPM-type-like_dom_sf"/>
</dbReference>
<dbReference type="HOGENOM" id="CLU_029072_1_0_1"/>
<dbReference type="SMART" id="SM00332">
    <property type="entry name" value="PP2Cc"/>
    <property type="match status" value="1"/>
</dbReference>
<dbReference type="InterPro" id="IPR015655">
    <property type="entry name" value="PP2C"/>
</dbReference>
<organism evidence="2">
    <name type="scientific">Petromyzon marinus</name>
    <name type="common">Sea lamprey</name>
    <dbReference type="NCBI Taxonomy" id="7757"/>
    <lineage>
        <taxon>Eukaryota</taxon>
        <taxon>Metazoa</taxon>
        <taxon>Chordata</taxon>
        <taxon>Craniata</taxon>
        <taxon>Vertebrata</taxon>
        <taxon>Cyclostomata</taxon>
        <taxon>Hyperoartia</taxon>
        <taxon>Petromyzontiformes</taxon>
        <taxon>Petromyzontidae</taxon>
        <taxon>Petromyzon</taxon>
    </lineage>
</organism>
<feature type="domain" description="PPM-type phosphatase" evidence="1">
    <location>
        <begin position="1"/>
        <end position="312"/>
    </location>
</feature>
<sequence>YWALFDGHGGPAVALTAAHTLHNLLRRALQKVAPVLAAEGPAPFVIAAPNAPQAPAEPARPRQGRAVSRGEIVVGAIESAFLEMDQQIERERVSFDLRGGCTAMAALCALGHLYVANAGDSRAIIVRARDVIPMSHEFTPTTERQRLQRLASERPELLKEIFTPLEFGCRVLRRDLGMRVLYRSHHMTGWGYKTATEEDLRFPLISGMGKQARLFSTIGVTRGFGNHDLMVHDTDICIKPFLSSTPEVMVHKLWQGGPGDEEDDDEVLVMGTDGLWDVLGVDEVASHVRSVLKASRPHDPGRSALCPHVLTH</sequence>
<name>S4R4B3_PETMA</name>
<dbReference type="CDD" id="cd00143">
    <property type="entry name" value="PP2Cc"/>
    <property type="match status" value="1"/>
</dbReference>
<dbReference type="Gene3D" id="3.60.40.10">
    <property type="entry name" value="PPM-type phosphatase domain"/>
    <property type="match status" value="1"/>
</dbReference>